<evidence type="ECO:0000256" key="9">
    <source>
        <dbReference type="ARBA" id="ARBA00022989"/>
    </source>
</evidence>
<evidence type="ECO:0000256" key="5">
    <source>
        <dbReference type="ARBA" id="ARBA00018125"/>
    </source>
</evidence>
<evidence type="ECO:0000313" key="17">
    <source>
        <dbReference type="Proteomes" id="UP000664169"/>
    </source>
</evidence>
<evidence type="ECO:0000256" key="10">
    <source>
        <dbReference type="ARBA" id="ARBA00023054"/>
    </source>
</evidence>
<feature type="transmembrane region" description="Helical" evidence="14">
    <location>
        <begin position="171"/>
        <end position="188"/>
    </location>
</feature>
<evidence type="ECO:0000256" key="6">
    <source>
        <dbReference type="ARBA" id="ARBA00022475"/>
    </source>
</evidence>
<evidence type="ECO:0000256" key="13">
    <source>
        <dbReference type="SAM" id="MobiDB-lite"/>
    </source>
</evidence>
<dbReference type="AlphaFoldDB" id="A0A8H3FYR4"/>
<evidence type="ECO:0000256" key="12">
    <source>
        <dbReference type="ARBA" id="ARBA00023242"/>
    </source>
</evidence>
<dbReference type="InterPro" id="IPR026859">
    <property type="entry name" value="Myosin-bd"/>
</dbReference>
<accession>A0A8H3FYR4</accession>
<dbReference type="GO" id="GO:0098609">
    <property type="term" value="P:cell-cell adhesion"/>
    <property type="evidence" value="ECO:0007669"/>
    <property type="project" value="InterPro"/>
</dbReference>
<keyword evidence="10" id="KW-0175">Coiled coil</keyword>
<keyword evidence="6" id="KW-1003">Cell membrane</keyword>
<evidence type="ECO:0000256" key="7">
    <source>
        <dbReference type="ARBA" id="ARBA00022692"/>
    </source>
</evidence>
<proteinExistence type="inferred from homology"/>
<keyword evidence="9 14" id="KW-1133">Transmembrane helix</keyword>
<evidence type="ECO:0000256" key="8">
    <source>
        <dbReference type="ARBA" id="ARBA00022949"/>
    </source>
</evidence>
<evidence type="ECO:0000256" key="11">
    <source>
        <dbReference type="ARBA" id="ARBA00023136"/>
    </source>
</evidence>
<name>A0A8H3FYR4_9LECA</name>
<dbReference type="InterPro" id="IPR026858">
    <property type="entry name" value="Vezatin"/>
</dbReference>
<dbReference type="EMBL" id="CAJPDQ010000034">
    <property type="protein sequence ID" value="CAF9930088.1"/>
    <property type="molecule type" value="Genomic_DNA"/>
</dbReference>
<keyword evidence="11 14" id="KW-0472">Membrane</keyword>
<evidence type="ECO:0000256" key="3">
    <source>
        <dbReference type="ARBA" id="ARBA00004651"/>
    </source>
</evidence>
<dbReference type="Pfam" id="PF12632">
    <property type="entry name" value="Vezatin"/>
    <property type="match status" value="1"/>
</dbReference>
<dbReference type="PANTHER" id="PTHR15989">
    <property type="entry name" value="VEZATIN"/>
    <property type="match status" value="1"/>
</dbReference>
<organism evidence="16 17">
    <name type="scientific">Gomphillus americanus</name>
    <dbReference type="NCBI Taxonomy" id="1940652"/>
    <lineage>
        <taxon>Eukaryota</taxon>
        <taxon>Fungi</taxon>
        <taxon>Dikarya</taxon>
        <taxon>Ascomycota</taxon>
        <taxon>Pezizomycotina</taxon>
        <taxon>Lecanoromycetes</taxon>
        <taxon>OSLEUM clade</taxon>
        <taxon>Ostropomycetidae</taxon>
        <taxon>Ostropales</taxon>
        <taxon>Graphidaceae</taxon>
        <taxon>Gomphilloideae</taxon>
        <taxon>Gomphillus</taxon>
    </lineage>
</organism>
<feature type="transmembrane region" description="Helical" evidence="14">
    <location>
        <begin position="140"/>
        <end position="159"/>
    </location>
</feature>
<dbReference type="GO" id="GO:0005886">
    <property type="term" value="C:plasma membrane"/>
    <property type="evidence" value="ECO:0007669"/>
    <property type="project" value="UniProtKB-SubCell"/>
</dbReference>
<keyword evidence="8" id="KW-0965">Cell junction</keyword>
<keyword evidence="12" id="KW-0539">Nucleus</keyword>
<evidence type="ECO:0000256" key="14">
    <source>
        <dbReference type="SAM" id="Phobius"/>
    </source>
</evidence>
<comment type="subcellular location">
    <subcellularLocation>
        <location evidence="2">Cell junction</location>
        <location evidence="2">Adherens junction</location>
    </subcellularLocation>
    <subcellularLocation>
        <location evidence="3">Cell membrane</location>
        <topology evidence="3">Multi-pass membrane protein</topology>
    </subcellularLocation>
    <subcellularLocation>
        <location evidence="1">Nucleus</location>
    </subcellularLocation>
</comment>
<dbReference type="GO" id="GO:0017022">
    <property type="term" value="F:myosin binding"/>
    <property type="evidence" value="ECO:0007669"/>
    <property type="project" value="InterPro"/>
</dbReference>
<feature type="domain" description="Myosin-binding" evidence="15">
    <location>
        <begin position="157"/>
        <end position="427"/>
    </location>
</feature>
<gene>
    <name evidence="16" type="ORF">GOMPHAMPRED_005566</name>
</gene>
<evidence type="ECO:0000256" key="2">
    <source>
        <dbReference type="ARBA" id="ARBA00004536"/>
    </source>
</evidence>
<evidence type="ECO:0000259" key="15">
    <source>
        <dbReference type="Pfam" id="PF12632"/>
    </source>
</evidence>
<keyword evidence="17" id="KW-1185">Reference proteome</keyword>
<dbReference type="GO" id="GO:0005634">
    <property type="term" value="C:nucleus"/>
    <property type="evidence" value="ECO:0007669"/>
    <property type="project" value="UniProtKB-SubCell"/>
</dbReference>
<feature type="region of interest" description="Disordered" evidence="13">
    <location>
        <begin position="485"/>
        <end position="518"/>
    </location>
</feature>
<protein>
    <recommendedName>
        <fullName evidence="5">Vezatin</fullName>
    </recommendedName>
</protein>
<reference evidence="16" key="1">
    <citation type="submission" date="2021-03" db="EMBL/GenBank/DDBJ databases">
        <authorList>
            <person name="Tagirdzhanova G."/>
        </authorList>
    </citation>
    <scope>NUCLEOTIDE SEQUENCE</scope>
</reference>
<feature type="compositionally biased region" description="Low complexity" evidence="13">
    <location>
        <begin position="499"/>
        <end position="510"/>
    </location>
</feature>
<keyword evidence="7 14" id="KW-0812">Transmembrane</keyword>
<evidence type="ECO:0000313" key="16">
    <source>
        <dbReference type="EMBL" id="CAF9930088.1"/>
    </source>
</evidence>
<comment type="similarity">
    <text evidence="4">Belongs to the vezatin family.</text>
</comment>
<sequence length="631" mass="70639">METVIYEDSALAEFLHAVGEADNELIATTKPHSSPSTDSGLFSFAPRGIPKTRARNHRAPGSEVIITRNPLSGLYRKCVDTFAWRIGRSDQIKALEQLRFTIIGSQLLNDRSVTGGPVRKPCATNNKLPGEIPVEYTTSGLLYTAGSAFACALSLWWATETSNLKTRRTRLITVFTIIFAICLVVYGFCLRQYRRYARNHTIRTATAMVGNAQAFDSAAHAGSSFIQEIELIARGYRLSSPLPPASRLDDNKVQTRRCQRLRHVLRVALNDLVVPHIEAYKLLHSFANAANLERYYDMYEISCSDIHELLGLDDTMTGDDSELLRVLKIDLHRLFMARKMFLCSILALDADCRSSSLGWNQITETVEDISNRTGTSAKALEEILDEEQYFSTPPSPRDPITPNRERVQHHLRRFANLSQCLRGLQAKMHILREESDRYLGSTDEVAHLGSYFLEQYDAIGNDMKQLLVDWEEGRTALALNIGKNERRRSSHFSATPTNLLSRSSSQSSSLGGHTAVGGSPNDALKMLNEIPISCDMGSLEEEVYEALASPRAKEGHQLSREERIAKMREERIRLAAVRERSDASRFMVKELETVIKARPHHRKTSSPMAPVPVRIAATSPTPASPTLWAQL</sequence>
<evidence type="ECO:0000256" key="4">
    <source>
        <dbReference type="ARBA" id="ARBA00007245"/>
    </source>
</evidence>
<evidence type="ECO:0000256" key="1">
    <source>
        <dbReference type="ARBA" id="ARBA00004123"/>
    </source>
</evidence>
<dbReference type="Proteomes" id="UP000664169">
    <property type="component" value="Unassembled WGS sequence"/>
</dbReference>
<dbReference type="PANTHER" id="PTHR15989:SF5">
    <property type="entry name" value="VEZATIN"/>
    <property type="match status" value="1"/>
</dbReference>
<comment type="caution">
    <text evidence="16">The sequence shown here is derived from an EMBL/GenBank/DDBJ whole genome shotgun (WGS) entry which is preliminary data.</text>
</comment>
<dbReference type="OrthoDB" id="21151at2759"/>